<comment type="function">
    <text evidence="6">Co-chaperonin implicated in mitochondrial protein import and macromolecular assembly. Together with Hsp60, facilitates the correct folding of imported proteins. May also prevent misfolding and promote the refolding and proper assembly of unfolded polypeptides generated under stress conditions in the mitochondrial matrix. The functional units of these chaperonins consist of heptameric rings of the large subunit Hsp60, which function as a back-to-back double ring. In a cyclic reaction, Hsp60 ring complexes bind one unfolded substrate protein per ring, followed by the binding of ATP and association with 2 heptameric rings of the co-chaperonin Hsp10. This leads to sequestration of the substrate protein in the inner cavity of Hsp60 where, for a certain period of time, it can fold undisturbed by other cell components. Synchronous hydrolysis of ATP in all Hsp60 subunits results in the dissociation of the chaperonin rings and the release of ADP and the folded substrate protein.</text>
</comment>
<dbReference type="Gene3D" id="2.30.33.40">
    <property type="entry name" value="GroES chaperonin"/>
    <property type="match status" value="1"/>
</dbReference>
<comment type="similarity">
    <text evidence="1 8">Belongs to the GroES chaperonin family.</text>
</comment>
<evidence type="ECO:0000256" key="4">
    <source>
        <dbReference type="ARBA" id="ARBA00029976"/>
    </source>
</evidence>
<dbReference type="Pfam" id="PF00166">
    <property type="entry name" value="Cpn10"/>
    <property type="match status" value="1"/>
</dbReference>
<dbReference type="InterPro" id="IPR037124">
    <property type="entry name" value="Chaperonin_GroES_sf"/>
</dbReference>
<dbReference type="RefSeq" id="XP_060051683.1">
    <property type="nucleotide sequence ID" value="XM_060195700.1"/>
</dbReference>
<evidence type="ECO:0000313" key="10">
    <source>
        <dbReference type="RefSeq" id="XP_060051683.1"/>
    </source>
</evidence>
<evidence type="ECO:0000256" key="5">
    <source>
        <dbReference type="ARBA" id="ARBA00031971"/>
    </source>
</evidence>
<comment type="subunit">
    <text evidence="7">Homoheptamer arranged in a ring structure. 2 heptameric Hsp10 rings interact with a Hsp60 tetradecamer in the structure of a back-to-back double heptameric ring to form the symmetrical football complex.</text>
</comment>
<accession>A0ABM3XS91</accession>
<sequence>MARQEFRKFLPLLDRVLVERRAAETVTKGGIVLPEKSQGKVLQATVVAVCSGSKGKTGDMRVKVGDKVLLSEYGGAKVVRDDKGYFFF</sequence>
<evidence type="ECO:0000256" key="7">
    <source>
        <dbReference type="ARBA" id="ARBA00046576"/>
    </source>
</evidence>
<evidence type="ECO:0000256" key="8">
    <source>
        <dbReference type="RuleBase" id="RU003479"/>
    </source>
</evidence>
<dbReference type="Proteomes" id="UP001652624">
    <property type="component" value="Chromosome 8"/>
</dbReference>
<dbReference type="InterPro" id="IPR018369">
    <property type="entry name" value="Chaprnonin_Cpn10_CS"/>
</dbReference>
<evidence type="ECO:0000256" key="3">
    <source>
        <dbReference type="ARBA" id="ARBA00023186"/>
    </source>
</evidence>
<organism evidence="9 10">
    <name type="scientific">Erinaceus europaeus</name>
    <name type="common">Western European hedgehog</name>
    <dbReference type="NCBI Taxonomy" id="9365"/>
    <lineage>
        <taxon>Eukaryota</taxon>
        <taxon>Metazoa</taxon>
        <taxon>Chordata</taxon>
        <taxon>Craniata</taxon>
        <taxon>Vertebrata</taxon>
        <taxon>Euteleostomi</taxon>
        <taxon>Mammalia</taxon>
        <taxon>Eutheria</taxon>
        <taxon>Laurasiatheria</taxon>
        <taxon>Eulipotyphla</taxon>
        <taxon>Erinaceidae</taxon>
        <taxon>Erinaceinae</taxon>
        <taxon>Erinaceus</taxon>
    </lineage>
</organism>
<evidence type="ECO:0000256" key="1">
    <source>
        <dbReference type="ARBA" id="ARBA00006975"/>
    </source>
</evidence>
<evidence type="ECO:0000313" key="9">
    <source>
        <dbReference type="Proteomes" id="UP001652624"/>
    </source>
</evidence>
<name>A0ABM3XS91_ERIEU</name>
<dbReference type="SUPFAM" id="SSF50129">
    <property type="entry name" value="GroES-like"/>
    <property type="match status" value="1"/>
</dbReference>
<dbReference type="InterPro" id="IPR011032">
    <property type="entry name" value="GroES-like_sf"/>
</dbReference>
<evidence type="ECO:0000256" key="6">
    <source>
        <dbReference type="ARBA" id="ARBA00046093"/>
    </source>
</evidence>
<keyword evidence="9" id="KW-1185">Reference proteome</keyword>
<dbReference type="PRINTS" id="PR00297">
    <property type="entry name" value="CHAPERONIN10"/>
</dbReference>
<dbReference type="PANTHER" id="PTHR10772">
    <property type="entry name" value="10 KDA HEAT SHOCK PROTEIN"/>
    <property type="match status" value="1"/>
</dbReference>
<dbReference type="CDD" id="cd00320">
    <property type="entry name" value="cpn10"/>
    <property type="match status" value="1"/>
</dbReference>
<evidence type="ECO:0000256" key="2">
    <source>
        <dbReference type="ARBA" id="ARBA00018842"/>
    </source>
</evidence>
<dbReference type="SMART" id="SM00883">
    <property type="entry name" value="Cpn10"/>
    <property type="match status" value="1"/>
</dbReference>
<proteinExistence type="inferred from homology"/>
<protein>
    <recommendedName>
        <fullName evidence="2">10 kDa heat shock protein, mitochondrial</fullName>
    </recommendedName>
    <alternativeName>
        <fullName evidence="4">10 kDa chaperonin</fullName>
    </alternativeName>
    <alternativeName>
        <fullName evidence="5">Chaperonin 10</fullName>
    </alternativeName>
</protein>
<dbReference type="InterPro" id="IPR020818">
    <property type="entry name" value="Chaperonin_GroES"/>
</dbReference>
<dbReference type="PANTHER" id="PTHR10772:SF0">
    <property type="entry name" value="10 KDA HEAT SHOCK PROTEIN, MITOCHONDRIAL"/>
    <property type="match status" value="1"/>
</dbReference>
<reference evidence="10" key="1">
    <citation type="submission" date="2025-08" db="UniProtKB">
        <authorList>
            <consortium name="RefSeq"/>
        </authorList>
    </citation>
    <scope>IDENTIFICATION</scope>
</reference>
<gene>
    <name evidence="10" type="primary">LOC103114305</name>
</gene>
<dbReference type="PROSITE" id="PS00681">
    <property type="entry name" value="CHAPERONINS_CPN10"/>
    <property type="match status" value="1"/>
</dbReference>
<dbReference type="GeneID" id="103114305"/>
<keyword evidence="3 8" id="KW-0143">Chaperone</keyword>